<dbReference type="PANTHER" id="PTHR47822:SF2">
    <property type="entry name" value="F-BOX AND WD-40 DOMAIN PROTEIN 7"/>
    <property type="match status" value="1"/>
</dbReference>
<organism evidence="1 2">
    <name type="scientific">Brenthis ino</name>
    <name type="common">lesser marbled fritillary</name>
    <dbReference type="NCBI Taxonomy" id="405034"/>
    <lineage>
        <taxon>Eukaryota</taxon>
        <taxon>Metazoa</taxon>
        <taxon>Ecdysozoa</taxon>
        <taxon>Arthropoda</taxon>
        <taxon>Hexapoda</taxon>
        <taxon>Insecta</taxon>
        <taxon>Pterygota</taxon>
        <taxon>Neoptera</taxon>
        <taxon>Endopterygota</taxon>
        <taxon>Lepidoptera</taxon>
        <taxon>Glossata</taxon>
        <taxon>Ditrysia</taxon>
        <taxon>Papilionoidea</taxon>
        <taxon>Nymphalidae</taxon>
        <taxon>Heliconiinae</taxon>
        <taxon>Argynnini</taxon>
        <taxon>Brenthis</taxon>
    </lineage>
</organism>
<sequence length="435" mass="49774">MEEQKEILGEYVNNILSYYKNEEFPNIWYPLFYYGHTEARNRFAWIKENEKKFLNNTRNEILFNRWYCSELGAITALTYSPNGDHIIVGHASGMIQMRHGSTGVVLFTLRNIQFPPKPVYALRYSRVEDRVCYAACTDGAVYRIEIPNVSAYVFKLLCPSVDDPPEYCIRADPALECLNTQFYGTPGISSSSTPFITQRSPALSLDITADQTKIVVGYADTSIKVYDMETQEIWDIRCKVGCVMTFEGVNICSDSIDLNRDHCIAGSWQPTEALTVWDLVAKRRLHVVRVQNRRPDVDGEYIYACRYWRSKRFNRKGKYAIIGGSGTNCVEVINLHNRYIACSYEAPGTILAVTSYADKIAFGGTAPVLNIVSFHDPKHEKYKSEEHSEYDFNIKDFTWFDEIEHTHSSVRVPDHQSQINTVSAVNQPLSMTSQR</sequence>
<dbReference type="EMBL" id="OV170222">
    <property type="protein sequence ID" value="CAH0720645.1"/>
    <property type="molecule type" value="Genomic_DNA"/>
</dbReference>
<dbReference type="InterPro" id="IPR015943">
    <property type="entry name" value="WD40/YVTN_repeat-like_dom_sf"/>
</dbReference>
<dbReference type="SMART" id="SM00320">
    <property type="entry name" value="WD40"/>
    <property type="match status" value="3"/>
</dbReference>
<dbReference type="OrthoDB" id="361494at2759"/>
<dbReference type="PANTHER" id="PTHR47822">
    <property type="entry name" value="CARBOHYDRATE BINDING DOMAIN CONTAINING PROTEIN"/>
    <property type="match status" value="1"/>
</dbReference>
<evidence type="ECO:0000313" key="1">
    <source>
        <dbReference type="EMBL" id="CAH0720645.1"/>
    </source>
</evidence>
<dbReference type="InterPro" id="IPR001680">
    <property type="entry name" value="WD40_rpt"/>
</dbReference>
<dbReference type="Proteomes" id="UP000838878">
    <property type="component" value="Chromosome 2"/>
</dbReference>
<feature type="non-terminal residue" evidence="1">
    <location>
        <position position="435"/>
    </location>
</feature>
<dbReference type="Gene3D" id="2.130.10.10">
    <property type="entry name" value="YVTN repeat-like/Quinoprotein amine dehydrogenase"/>
    <property type="match status" value="2"/>
</dbReference>
<dbReference type="AlphaFoldDB" id="A0A8J9YBT2"/>
<gene>
    <name evidence="1" type="ORF">BINO364_LOCUS6852</name>
</gene>
<name>A0A8J9YBT2_9NEOP</name>
<evidence type="ECO:0000313" key="2">
    <source>
        <dbReference type="Proteomes" id="UP000838878"/>
    </source>
</evidence>
<proteinExistence type="predicted"/>
<keyword evidence="2" id="KW-1185">Reference proteome</keyword>
<reference evidence="1" key="1">
    <citation type="submission" date="2021-12" db="EMBL/GenBank/DDBJ databases">
        <authorList>
            <person name="Martin H S."/>
        </authorList>
    </citation>
    <scope>NUCLEOTIDE SEQUENCE</scope>
</reference>
<accession>A0A8J9YBT2</accession>
<protein>
    <submittedName>
        <fullName evidence="1">Uncharacterized protein</fullName>
    </submittedName>
</protein>
<dbReference type="SUPFAM" id="SSF69322">
    <property type="entry name" value="Tricorn protease domain 2"/>
    <property type="match status" value="1"/>
</dbReference>